<evidence type="ECO:0000256" key="9">
    <source>
        <dbReference type="RuleBase" id="RU362042"/>
    </source>
</evidence>
<dbReference type="eggNOG" id="COG0681">
    <property type="taxonomic scope" value="Bacteria"/>
</dbReference>
<dbReference type="AlphaFoldDB" id="F2NT13"/>
<dbReference type="PRINTS" id="PR00727">
    <property type="entry name" value="LEADERPTASE"/>
</dbReference>
<feature type="transmembrane region" description="Helical" evidence="8">
    <location>
        <begin position="93"/>
        <end position="115"/>
    </location>
</feature>
<dbReference type="KEGG" id="tsu:Tresu_1565"/>
<dbReference type="GeneID" id="302998724"/>
<reference evidence="12" key="2">
    <citation type="submission" date="2011-04" db="EMBL/GenBank/DDBJ databases">
        <title>The complete genome of chromosome of Treponema succinifaciens DSM 2489.</title>
        <authorList>
            <person name="Lucas S."/>
            <person name="Copeland A."/>
            <person name="Lapidus A."/>
            <person name="Bruce D."/>
            <person name="Goodwin L."/>
            <person name="Pitluck S."/>
            <person name="Peters L."/>
            <person name="Kyrpides N."/>
            <person name="Mavromatis K."/>
            <person name="Ivanova N."/>
            <person name="Ovchinnikova G."/>
            <person name="Teshima H."/>
            <person name="Detter J.C."/>
            <person name="Tapia R."/>
            <person name="Han C."/>
            <person name="Land M."/>
            <person name="Hauser L."/>
            <person name="Markowitz V."/>
            <person name="Cheng J.-F."/>
            <person name="Hugenholtz P."/>
            <person name="Woyke T."/>
            <person name="Wu D."/>
            <person name="Gronow S."/>
            <person name="Wellnitz S."/>
            <person name="Brambilla E."/>
            <person name="Klenk H.-P."/>
            <person name="Eisen J.A."/>
        </authorList>
    </citation>
    <scope>NUCLEOTIDE SEQUENCE [LARGE SCALE GENOMIC DNA]</scope>
    <source>
        <strain evidence="12">ATCC 33096 / DSM 2489 / 6091</strain>
    </source>
</reference>
<sequence length="585" mass="67021">MKNFSLIIKLNLICSAIFSVLCLYMHLDISAVAFPLSAGFTVLLYFASYVELVKNKSVRRLNSVRRVFQYEPFVFITAFVIQRSGKFGFPAGFDFLCAFAWIMILVLSLLAQYFLAEKRIASLDSGWAEFLKANPCKKPKGIKRVAVEILEWIDALFQAVFTIMLLNIFIFQLYEIPSESMVPTFLIKDRVVVLKSLAGPKFPLSNAGFPYLQKYKRGDIVVFRNPHYGSDRENEVKTFFSQFIYMCSLTLLKTNTDEHGEIKADPLVKRVTAVPGEQIYMLDGTLYSRTKDNQEFKPVEQDSSWAAWNLNPLSSKIKSKIQTIPLSESQAESTLKIEEQRRTLDLNSAKSECEKLSKEFARYARPKENSGKSIEEIFSARDLFVYNLFSNINNETISLLTVKGGSDWVDSFLNSWHRENNILNQLGSDAYMESSFRLNVMAKLLFGRILVRNASLLASEIPVSKWQTDSVRMEYLKAAQELCLYILEMDLRNLPVFPANDKNGNAQYIPENCYFMMGDNRYNSLDMRHSYEQTLISISPMDSMSVTYYTSLAPQYVNRSRMLGKACFRFWPLNRVGIPKSGLTD</sequence>
<evidence type="ECO:0000256" key="3">
    <source>
        <dbReference type="ARBA" id="ARBA00013208"/>
    </source>
</evidence>
<evidence type="ECO:0000256" key="5">
    <source>
        <dbReference type="ARBA" id="ARBA00022670"/>
    </source>
</evidence>
<feature type="domain" description="Peptidase S26" evidence="10">
    <location>
        <begin position="150"/>
        <end position="294"/>
    </location>
</feature>
<dbReference type="SUPFAM" id="SSF51306">
    <property type="entry name" value="LexA/Signal peptidase"/>
    <property type="match status" value="2"/>
</dbReference>
<dbReference type="GO" id="GO:0006465">
    <property type="term" value="P:signal peptide processing"/>
    <property type="evidence" value="ECO:0007669"/>
    <property type="project" value="InterPro"/>
</dbReference>
<feature type="transmembrane region" description="Helical" evidence="8">
    <location>
        <begin position="64"/>
        <end position="81"/>
    </location>
</feature>
<protein>
    <recommendedName>
        <fullName evidence="4 8">Signal peptidase I</fullName>
        <ecNumber evidence="3 8">3.4.21.89</ecNumber>
    </recommendedName>
</protein>
<evidence type="ECO:0000256" key="6">
    <source>
        <dbReference type="ARBA" id="ARBA00022801"/>
    </source>
</evidence>
<dbReference type="NCBIfam" id="TIGR02227">
    <property type="entry name" value="sigpep_I_bact"/>
    <property type="match status" value="1"/>
</dbReference>
<reference evidence="11 12" key="1">
    <citation type="journal article" date="2011" name="Stand. Genomic Sci.">
        <title>Complete genome sequence of Treponema succinifaciens type strain (6091).</title>
        <authorList>
            <person name="Han C."/>
            <person name="Gronow S."/>
            <person name="Teshima H."/>
            <person name="Lapidus A."/>
            <person name="Nolan M."/>
            <person name="Lucas S."/>
            <person name="Hammon N."/>
            <person name="Deshpande S."/>
            <person name="Cheng J.F."/>
            <person name="Zeytun A."/>
            <person name="Tapia R."/>
            <person name="Goodwin L."/>
            <person name="Pitluck S."/>
            <person name="Liolios K."/>
            <person name="Pagani I."/>
            <person name="Ivanova N."/>
            <person name="Mavromatis K."/>
            <person name="Mikhailova N."/>
            <person name="Huntemann M."/>
            <person name="Pati A."/>
            <person name="Chen A."/>
            <person name="Palaniappan K."/>
            <person name="Land M."/>
            <person name="Hauser L."/>
            <person name="Brambilla E.M."/>
            <person name="Rohde M."/>
            <person name="Goker M."/>
            <person name="Woyke T."/>
            <person name="Bristow J."/>
            <person name="Eisen J.A."/>
            <person name="Markowitz V."/>
            <person name="Hugenholtz P."/>
            <person name="Kyrpides N.C."/>
            <person name="Klenk H.P."/>
            <person name="Detter J.C."/>
        </authorList>
    </citation>
    <scope>NUCLEOTIDE SEQUENCE [LARGE SCALE GENOMIC DNA]</scope>
    <source>
        <strain evidence="12">ATCC 33096 / DSM 2489 / 6091</strain>
    </source>
</reference>
<dbReference type="RefSeq" id="WP_013701747.1">
    <property type="nucleotide sequence ID" value="NC_015385.1"/>
</dbReference>
<keyword evidence="8" id="KW-1133">Transmembrane helix</keyword>
<dbReference type="InterPro" id="IPR019756">
    <property type="entry name" value="Pept_S26A_signal_pept_1_Ser-AS"/>
</dbReference>
<keyword evidence="12" id="KW-1185">Reference proteome</keyword>
<keyword evidence="8" id="KW-0472">Membrane</keyword>
<dbReference type="Proteomes" id="UP000006852">
    <property type="component" value="Chromosome"/>
</dbReference>
<dbReference type="InterPro" id="IPR019757">
    <property type="entry name" value="Pept_S26A_signal_pept_1_Lys-AS"/>
</dbReference>
<comment type="catalytic activity">
    <reaction evidence="1 8">
        <text>Cleavage of hydrophobic, N-terminal signal or leader sequences from secreted and periplasmic proteins.</text>
        <dbReference type="EC" id="3.4.21.89"/>
    </reaction>
</comment>
<evidence type="ECO:0000256" key="4">
    <source>
        <dbReference type="ARBA" id="ARBA00019232"/>
    </source>
</evidence>
<dbReference type="PROSITE" id="PS00501">
    <property type="entry name" value="SPASE_I_1"/>
    <property type="match status" value="1"/>
</dbReference>
<comment type="caution">
    <text evidence="8">Lacks conserved residue(s) required for the propagation of feature annotation.</text>
</comment>
<dbReference type="InterPro" id="IPR036286">
    <property type="entry name" value="LexA/Signal_pep-like_sf"/>
</dbReference>
<dbReference type="GO" id="GO:0004252">
    <property type="term" value="F:serine-type endopeptidase activity"/>
    <property type="evidence" value="ECO:0007669"/>
    <property type="project" value="InterPro"/>
</dbReference>
<accession>F2NT13</accession>
<feature type="domain" description="Peptidase S26" evidence="10">
    <location>
        <begin position="502"/>
        <end position="571"/>
    </location>
</feature>
<dbReference type="Gene3D" id="2.10.109.10">
    <property type="entry name" value="Umud Fragment, subunit A"/>
    <property type="match status" value="2"/>
</dbReference>
<evidence type="ECO:0000256" key="8">
    <source>
        <dbReference type="RuleBase" id="RU003993"/>
    </source>
</evidence>
<dbReference type="GO" id="GO:0009003">
    <property type="term" value="F:signal peptidase activity"/>
    <property type="evidence" value="ECO:0007669"/>
    <property type="project" value="UniProtKB-EC"/>
</dbReference>
<comment type="subcellular location">
    <subcellularLocation>
        <location evidence="9">Membrane</location>
        <topology evidence="9">Single-pass type II membrane protein</topology>
    </subcellularLocation>
</comment>
<dbReference type="GO" id="GO:0016020">
    <property type="term" value="C:membrane"/>
    <property type="evidence" value="ECO:0007669"/>
    <property type="project" value="UniProtKB-SubCell"/>
</dbReference>
<dbReference type="OrthoDB" id="9802919at2"/>
<evidence type="ECO:0000256" key="7">
    <source>
        <dbReference type="PIRSR" id="PIRSR600223-1"/>
    </source>
</evidence>
<feature type="transmembrane region" description="Helical" evidence="8">
    <location>
        <begin position="33"/>
        <end position="52"/>
    </location>
</feature>
<keyword evidence="8" id="KW-0812">Transmembrane</keyword>
<proteinExistence type="inferred from homology"/>
<keyword evidence="5 8" id="KW-0645">Protease</keyword>
<dbReference type="InterPro" id="IPR019533">
    <property type="entry name" value="Peptidase_S26"/>
</dbReference>
<dbReference type="HOGENOM" id="CLU_485649_0_0_12"/>
<dbReference type="Pfam" id="PF10502">
    <property type="entry name" value="Peptidase_S26"/>
    <property type="match status" value="2"/>
</dbReference>
<evidence type="ECO:0000259" key="10">
    <source>
        <dbReference type="Pfam" id="PF10502"/>
    </source>
</evidence>
<dbReference type="STRING" id="869209.Tresu_1565"/>
<organism evidence="11 12">
    <name type="scientific">Treponema succinifaciens (strain ATCC 33096 / DSM 2489 / 6091)</name>
    <dbReference type="NCBI Taxonomy" id="869209"/>
    <lineage>
        <taxon>Bacteria</taxon>
        <taxon>Pseudomonadati</taxon>
        <taxon>Spirochaetota</taxon>
        <taxon>Spirochaetia</taxon>
        <taxon>Spirochaetales</taxon>
        <taxon>Treponemataceae</taxon>
        <taxon>Treponema</taxon>
    </lineage>
</organism>
<feature type="transmembrane region" description="Helical" evidence="8">
    <location>
        <begin position="7"/>
        <end position="27"/>
    </location>
</feature>
<feature type="active site" evidence="7">
    <location>
        <position position="269"/>
    </location>
</feature>
<dbReference type="EC" id="3.4.21.89" evidence="3 8"/>
<dbReference type="PANTHER" id="PTHR43390">
    <property type="entry name" value="SIGNAL PEPTIDASE I"/>
    <property type="match status" value="1"/>
</dbReference>
<dbReference type="EMBL" id="CP002631">
    <property type="protein sequence ID" value="AEB14465.1"/>
    <property type="molecule type" value="Genomic_DNA"/>
</dbReference>
<keyword evidence="6 8" id="KW-0378">Hydrolase</keyword>
<feature type="active site" evidence="7">
    <location>
        <position position="180"/>
    </location>
</feature>
<feature type="transmembrane region" description="Helical" evidence="8">
    <location>
        <begin position="152"/>
        <end position="174"/>
    </location>
</feature>
<dbReference type="InterPro" id="IPR000223">
    <property type="entry name" value="Pept_S26A_signal_pept_1"/>
</dbReference>
<gene>
    <name evidence="11" type="ordered locus">Tresu_1565</name>
</gene>
<dbReference type="CDD" id="cd06530">
    <property type="entry name" value="S26_SPase_I"/>
    <property type="match status" value="1"/>
</dbReference>
<dbReference type="PROSITE" id="PS00760">
    <property type="entry name" value="SPASE_I_2"/>
    <property type="match status" value="1"/>
</dbReference>
<comment type="similarity">
    <text evidence="2 9">Belongs to the peptidase S26 family.</text>
</comment>
<evidence type="ECO:0000256" key="2">
    <source>
        <dbReference type="ARBA" id="ARBA00009370"/>
    </source>
</evidence>
<evidence type="ECO:0000256" key="1">
    <source>
        <dbReference type="ARBA" id="ARBA00000677"/>
    </source>
</evidence>
<dbReference type="PANTHER" id="PTHR43390:SF1">
    <property type="entry name" value="CHLOROPLAST PROCESSING PEPTIDASE"/>
    <property type="match status" value="1"/>
</dbReference>
<evidence type="ECO:0000313" key="12">
    <source>
        <dbReference type="Proteomes" id="UP000006852"/>
    </source>
</evidence>
<name>F2NT13_TRES6</name>
<evidence type="ECO:0000313" key="11">
    <source>
        <dbReference type="EMBL" id="AEB14465.1"/>
    </source>
</evidence>